<dbReference type="AlphaFoldDB" id="A0A1M7Z1B7"/>
<evidence type="ECO:0000259" key="8">
    <source>
        <dbReference type="Pfam" id="PF18065"/>
    </source>
</evidence>
<evidence type="ECO:0000256" key="5">
    <source>
        <dbReference type="PROSITE-ProRule" id="PRU01240"/>
    </source>
</evidence>
<dbReference type="Pfam" id="PF18065">
    <property type="entry name" value="PatG_C"/>
    <property type="match status" value="1"/>
</dbReference>
<dbReference type="OrthoDB" id="9790784at2"/>
<evidence type="ECO:0000313" key="10">
    <source>
        <dbReference type="Proteomes" id="UP000184600"/>
    </source>
</evidence>
<dbReference type="GO" id="GO:0004252">
    <property type="term" value="F:serine-type endopeptidase activity"/>
    <property type="evidence" value="ECO:0007669"/>
    <property type="project" value="UniProtKB-UniRule"/>
</dbReference>
<feature type="active site" description="Charge relay system" evidence="5">
    <location>
        <position position="67"/>
    </location>
</feature>
<feature type="compositionally biased region" description="Low complexity" evidence="6">
    <location>
        <begin position="400"/>
        <end position="409"/>
    </location>
</feature>
<organism evidence="9 10">
    <name type="scientific">Vibrio quintilis</name>
    <dbReference type="NCBI Taxonomy" id="1117707"/>
    <lineage>
        <taxon>Bacteria</taxon>
        <taxon>Pseudomonadati</taxon>
        <taxon>Pseudomonadota</taxon>
        <taxon>Gammaproteobacteria</taxon>
        <taxon>Vibrionales</taxon>
        <taxon>Vibrionaceae</taxon>
        <taxon>Vibrio</taxon>
    </lineage>
</organism>
<feature type="region of interest" description="Disordered" evidence="6">
    <location>
        <begin position="334"/>
        <end position="411"/>
    </location>
</feature>
<evidence type="ECO:0000256" key="6">
    <source>
        <dbReference type="SAM" id="MobiDB-lite"/>
    </source>
</evidence>
<feature type="compositionally biased region" description="Polar residues" evidence="6">
    <location>
        <begin position="334"/>
        <end position="348"/>
    </location>
</feature>
<proteinExistence type="inferred from homology"/>
<reference evidence="10" key="1">
    <citation type="submission" date="2016-12" db="EMBL/GenBank/DDBJ databases">
        <authorList>
            <person name="Rodrigo-Torres L."/>
            <person name="Arahal R.D."/>
            <person name="Lucena T."/>
        </authorList>
    </citation>
    <scope>NUCLEOTIDE SEQUENCE [LARGE SCALE GENOMIC DNA]</scope>
</reference>
<feature type="active site" description="Charge relay system" evidence="5">
    <location>
        <position position="235"/>
    </location>
</feature>
<dbReference type="Gene3D" id="3.40.50.200">
    <property type="entry name" value="Peptidase S8/S53 domain"/>
    <property type="match status" value="1"/>
</dbReference>
<dbReference type="InterPro" id="IPR040636">
    <property type="entry name" value="PatG_C"/>
</dbReference>
<dbReference type="PRINTS" id="PR00723">
    <property type="entry name" value="SUBTILISIN"/>
</dbReference>
<accession>A0A1M7Z1B7</accession>
<feature type="domain" description="Peptidase S8/S53" evidence="7">
    <location>
        <begin position="31"/>
        <end position="274"/>
    </location>
</feature>
<dbReference type="PANTHER" id="PTHR43806">
    <property type="entry name" value="PEPTIDASE S8"/>
    <property type="match status" value="1"/>
</dbReference>
<feature type="domain" description="PatG C-terminal" evidence="8">
    <location>
        <begin position="652"/>
        <end position="764"/>
    </location>
</feature>
<keyword evidence="2 5" id="KW-0645">Protease</keyword>
<dbReference type="Proteomes" id="UP000184600">
    <property type="component" value="Unassembled WGS sequence"/>
</dbReference>
<keyword evidence="3 5" id="KW-0378">Hydrolase</keyword>
<evidence type="ECO:0000313" key="9">
    <source>
        <dbReference type="EMBL" id="SHO58651.1"/>
    </source>
</evidence>
<dbReference type="EMBL" id="FRFG01000073">
    <property type="protein sequence ID" value="SHO58651.1"/>
    <property type="molecule type" value="Genomic_DNA"/>
</dbReference>
<dbReference type="STRING" id="1117707.VQ7734_04423"/>
<evidence type="ECO:0000256" key="4">
    <source>
        <dbReference type="ARBA" id="ARBA00022825"/>
    </source>
</evidence>
<feature type="active site" description="Charge relay system" evidence="5">
    <location>
        <position position="37"/>
    </location>
</feature>
<dbReference type="InterPro" id="IPR000209">
    <property type="entry name" value="Peptidase_S8/S53_dom"/>
</dbReference>
<dbReference type="GO" id="GO:0006508">
    <property type="term" value="P:proteolysis"/>
    <property type="evidence" value="ECO:0007669"/>
    <property type="project" value="UniProtKB-KW"/>
</dbReference>
<dbReference type="InterPro" id="IPR015500">
    <property type="entry name" value="Peptidase_S8_subtilisin-rel"/>
</dbReference>
<name>A0A1M7Z1B7_9VIBR</name>
<protein>
    <submittedName>
        <fullName evidence="9">Thermophilic serine proteinase</fullName>
        <ecNumber evidence="9">3.4.21.-</ecNumber>
    </submittedName>
</protein>
<keyword evidence="4 5" id="KW-0720">Serine protease</keyword>
<evidence type="ECO:0000256" key="2">
    <source>
        <dbReference type="ARBA" id="ARBA00022670"/>
    </source>
</evidence>
<dbReference type="EC" id="3.4.21.-" evidence="9"/>
<dbReference type="RefSeq" id="WP_073586094.1">
    <property type="nucleotide sequence ID" value="NZ_AP024898.1"/>
</dbReference>
<gene>
    <name evidence="9" type="ORF">VQ7734_04423</name>
</gene>
<dbReference type="Pfam" id="PF00082">
    <property type="entry name" value="Peptidase_S8"/>
    <property type="match status" value="1"/>
</dbReference>
<evidence type="ECO:0000256" key="1">
    <source>
        <dbReference type="ARBA" id="ARBA00011073"/>
    </source>
</evidence>
<dbReference type="PROSITE" id="PS51892">
    <property type="entry name" value="SUBTILASE"/>
    <property type="match status" value="1"/>
</dbReference>
<dbReference type="SUPFAM" id="SSF52743">
    <property type="entry name" value="Subtilisin-like"/>
    <property type="match status" value="1"/>
</dbReference>
<evidence type="ECO:0000256" key="3">
    <source>
        <dbReference type="ARBA" id="ARBA00022801"/>
    </source>
</evidence>
<sequence length="773" mass="82567">MNSSSSEQQINQPEIDGLDALWEITQGRPEIHVAVLDGPVNPGHPDLQGMQYDYIHRSSDRPARSSHGTFVTSLIAAGHQGNVKGIAPGCRYLFHDLYHETAGGGLYPCGQADIARGVLNALHHGAHLINISGGERMAAGGEVMPCLADALSQCEAQGVLVIAATGNDGSNVLHAPACYPTVLAVGSLDKKGLPSAFSNWHEAASSHGITITGEQALGACVDGDGFSTCTMSGTSFSTAYVSGIAALIASWQQQYGMSDMLSIRQLLLDCATPSLASDHPERARVLAGKLDLEQVIDTCRSGFPAQAGTPESGTALAAVISSNHLNDKAFAMNQDTFSDPNASPASSGQDGGPAHTTEPSHAIPASAPDDVSVTQAGACAAQSDDAPGSNIPCNHEAIRNNANSPAPASQNHMHYSGVRAAASGAVKPASVYNPFVNQGNIPTFENCQLVLAIGQPSYNFGIEANQDVFKAALSEWHSHLPEVMKTMFPDSPYSELSMAGFLLWHDSSGNATNLYYSSQLIWILSMNATPVYSITPGMVPFSDSIYFELAAFLAENVGLDVAKYKQLSRAVSHRADGTNNNAERLFSEIKTTYEDSLKNKNNVMRMSLPGYISGETRLLNGNAIQSVSPVAYGMNNWTLEALIDAYSHGRQSSDNFRKQLESLLNRLYINTVNRGQSPEERALNYAIYNIISVADVVNEAAENNLQFTSYQVKPSKIQRQHSEMRDVELTFFDPGNTTLASTTYAITVDVSAITPIIVGQIEQWHAPVSVTSV</sequence>
<evidence type="ECO:0000259" key="7">
    <source>
        <dbReference type="Pfam" id="PF00082"/>
    </source>
</evidence>
<dbReference type="InterPro" id="IPR036852">
    <property type="entry name" value="Peptidase_S8/S53_dom_sf"/>
</dbReference>
<dbReference type="PANTHER" id="PTHR43806:SF11">
    <property type="entry name" value="CEREVISIN-RELATED"/>
    <property type="match status" value="1"/>
</dbReference>
<dbReference type="InterPro" id="IPR050131">
    <property type="entry name" value="Peptidase_S8_subtilisin-like"/>
</dbReference>
<comment type="similarity">
    <text evidence="1 5">Belongs to the peptidase S8 family.</text>
</comment>
<keyword evidence="10" id="KW-1185">Reference proteome</keyword>